<name>A0AAV4WWJ2_CAEEX</name>
<reference evidence="2 3" key="1">
    <citation type="submission" date="2021-06" db="EMBL/GenBank/DDBJ databases">
        <title>Caerostris extrusa draft genome.</title>
        <authorList>
            <person name="Kono N."/>
            <person name="Arakawa K."/>
        </authorList>
    </citation>
    <scope>NUCLEOTIDE SEQUENCE [LARGE SCALE GENOMIC DNA]</scope>
</reference>
<feature type="region of interest" description="Disordered" evidence="1">
    <location>
        <begin position="50"/>
        <end position="94"/>
    </location>
</feature>
<evidence type="ECO:0000313" key="3">
    <source>
        <dbReference type="Proteomes" id="UP001054945"/>
    </source>
</evidence>
<protein>
    <submittedName>
        <fullName evidence="2">Uncharacterized protein</fullName>
    </submittedName>
</protein>
<dbReference type="AlphaFoldDB" id="A0AAV4WWJ2"/>
<comment type="caution">
    <text evidence="2">The sequence shown here is derived from an EMBL/GenBank/DDBJ whole genome shotgun (WGS) entry which is preliminary data.</text>
</comment>
<sequence length="94" mass="10205">MLSAHNSLLQMKLIRQSLSTAAPLFRRGNGINENKETCCSFVSVAPECGARWKNQGPTKPTGGESQGQRSRIKAMDGSGRTDHPRTDVSVVYQG</sequence>
<gene>
    <name evidence="2" type="ORF">CEXT_75831</name>
</gene>
<proteinExistence type="predicted"/>
<evidence type="ECO:0000313" key="2">
    <source>
        <dbReference type="EMBL" id="GIY86698.1"/>
    </source>
</evidence>
<keyword evidence="3" id="KW-1185">Reference proteome</keyword>
<dbReference type="Proteomes" id="UP001054945">
    <property type="component" value="Unassembled WGS sequence"/>
</dbReference>
<accession>A0AAV4WWJ2</accession>
<dbReference type="EMBL" id="BPLR01016835">
    <property type="protein sequence ID" value="GIY86698.1"/>
    <property type="molecule type" value="Genomic_DNA"/>
</dbReference>
<evidence type="ECO:0000256" key="1">
    <source>
        <dbReference type="SAM" id="MobiDB-lite"/>
    </source>
</evidence>
<organism evidence="2 3">
    <name type="scientific">Caerostris extrusa</name>
    <name type="common">Bark spider</name>
    <name type="synonym">Caerostris bankana</name>
    <dbReference type="NCBI Taxonomy" id="172846"/>
    <lineage>
        <taxon>Eukaryota</taxon>
        <taxon>Metazoa</taxon>
        <taxon>Ecdysozoa</taxon>
        <taxon>Arthropoda</taxon>
        <taxon>Chelicerata</taxon>
        <taxon>Arachnida</taxon>
        <taxon>Araneae</taxon>
        <taxon>Araneomorphae</taxon>
        <taxon>Entelegynae</taxon>
        <taxon>Araneoidea</taxon>
        <taxon>Araneidae</taxon>
        <taxon>Caerostris</taxon>
    </lineage>
</organism>